<keyword evidence="3" id="KW-1003">Cell membrane</keyword>
<dbReference type="Gene3D" id="1.20.1250.20">
    <property type="entry name" value="MFS general substrate transporter like domains"/>
    <property type="match status" value="2"/>
</dbReference>
<feature type="transmembrane region" description="Helical" evidence="7">
    <location>
        <begin position="410"/>
        <end position="430"/>
    </location>
</feature>
<feature type="transmembrane region" description="Helical" evidence="7">
    <location>
        <begin position="117"/>
        <end position="137"/>
    </location>
</feature>
<evidence type="ECO:0000256" key="6">
    <source>
        <dbReference type="ARBA" id="ARBA00023136"/>
    </source>
</evidence>
<feature type="domain" description="Major facilitator superfamily (MFS) profile" evidence="8">
    <location>
        <begin position="20"/>
        <end position="434"/>
    </location>
</feature>
<dbReference type="PANTHER" id="PTHR43045">
    <property type="entry name" value="SHIKIMATE TRANSPORTER"/>
    <property type="match status" value="1"/>
</dbReference>
<feature type="transmembrane region" description="Helical" evidence="7">
    <location>
        <begin position="197"/>
        <end position="218"/>
    </location>
</feature>
<dbReference type="PANTHER" id="PTHR43045:SF4">
    <property type="entry name" value="TRANSPORTER YDFJ-RELATED"/>
    <property type="match status" value="1"/>
</dbReference>
<feature type="transmembrane region" description="Helical" evidence="7">
    <location>
        <begin position="282"/>
        <end position="303"/>
    </location>
</feature>
<dbReference type="RefSeq" id="WP_188688211.1">
    <property type="nucleotide sequence ID" value="NZ_BMIR01000001.1"/>
</dbReference>
<name>A0A8J2YEE7_9BACL</name>
<feature type="transmembrane region" description="Helical" evidence="7">
    <location>
        <begin position="61"/>
        <end position="81"/>
    </location>
</feature>
<dbReference type="GO" id="GO:0022857">
    <property type="term" value="F:transmembrane transporter activity"/>
    <property type="evidence" value="ECO:0007669"/>
    <property type="project" value="InterPro"/>
</dbReference>
<feature type="transmembrane region" description="Helical" evidence="7">
    <location>
        <begin position="25"/>
        <end position="49"/>
    </location>
</feature>
<dbReference type="AlphaFoldDB" id="A0A8J2YEE7"/>
<feature type="transmembrane region" description="Helical" evidence="7">
    <location>
        <begin position="249"/>
        <end position="270"/>
    </location>
</feature>
<evidence type="ECO:0000256" key="1">
    <source>
        <dbReference type="ARBA" id="ARBA00004651"/>
    </source>
</evidence>
<feature type="transmembrane region" description="Helical" evidence="7">
    <location>
        <begin position="93"/>
        <end position="111"/>
    </location>
</feature>
<sequence>MSVGVRSIDSDVIAQKRNAAIKGAFFTEFVDMFDIYLPTIILTPALAYFQPTQLPQGLAGILTSLVFITTLLGRPIGATIFGAIGDKIGRRKATIGSVAGFGLITLLIALLPGYHSIGITSYVLLVILRFLDGVCLGGGYTGSHPLAMEYSEKHKRGFVGALILAAFPLAYILINLIGMVEFSLVPQAGPASAYAIWGWRIPFVIGALIAGWLTLYYIRKVPESETWEKSKKEKTSLLRMFKGKAGKSFIQVLVMMIGFWLTQNIVTLVLPTTVLRDILGLGSFQVTLTLLISYVVLFGSYIVSGVISQKIGRRTFFLILGPSIAIVGAGLLYILINGKSLPLALIILIVCVFSAIVTAPWGAIVTYINERFATEVRASGFGLGFSASVIIPSFYAFYMNWLGVFMPYETTIIALLIIGGIIGAIGAYFGPETKDVDFTHVE</sequence>
<evidence type="ECO:0000256" key="5">
    <source>
        <dbReference type="ARBA" id="ARBA00022989"/>
    </source>
</evidence>
<dbReference type="GO" id="GO:0005886">
    <property type="term" value="C:plasma membrane"/>
    <property type="evidence" value="ECO:0007669"/>
    <property type="project" value="UniProtKB-SubCell"/>
</dbReference>
<evidence type="ECO:0000313" key="9">
    <source>
        <dbReference type="EMBL" id="GGE28260.1"/>
    </source>
</evidence>
<evidence type="ECO:0000256" key="3">
    <source>
        <dbReference type="ARBA" id="ARBA00022475"/>
    </source>
</evidence>
<feature type="transmembrane region" description="Helical" evidence="7">
    <location>
        <begin position="158"/>
        <end position="177"/>
    </location>
</feature>
<feature type="transmembrane region" description="Helical" evidence="7">
    <location>
        <begin position="380"/>
        <end position="398"/>
    </location>
</feature>
<proteinExistence type="predicted"/>
<keyword evidence="2" id="KW-0813">Transport</keyword>
<dbReference type="PROSITE" id="PS50850">
    <property type="entry name" value="MFS"/>
    <property type="match status" value="1"/>
</dbReference>
<dbReference type="PROSITE" id="PS00217">
    <property type="entry name" value="SUGAR_TRANSPORT_2"/>
    <property type="match status" value="1"/>
</dbReference>
<dbReference type="InterPro" id="IPR020846">
    <property type="entry name" value="MFS_dom"/>
</dbReference>
<dbReference type="Pfam" id="PF07690">
    <property type="entry name" value="MFS_1"/>
    <property type="match status" value="1"/>
</dbReference>
<keyword evidence="10" id="KW-1185">Reference proteome</keyword>
<evidence type="ECO:0000256" key="4">
    <source>
        <dbReference type="ARBA" id="ARBA00022692"/>
    </source>
</evidence>
<evidence type="ECO:0000256" key="7">
    <source>
        <dbReference type="SAM" id="Phobius"/>
    </source>
</evidence>
<comment type="subcellular location">
    <subcellularLocation>
        <location evidence="1">Cell membrane</location>
        <topology evidence="1">Multi-pass membrane protein</topology>
    </subcellularLocation>
</comment>
<reference evidence="9" key="1">
    <citation type="journal article" date="2014" name="Int. J. Syst. Evol. Microbiol.">
        <title>Complete genome sequence of Corynebacterium casei LMG S-19264T (=DSM 44701T), isolated from a smear-ripened cheese.</title>
        <authorList>
            <consortium name="US DOE Joint Genome Institute (JGI-PGF)"/>
            <person name="Walter F."/>
            <person name="Albersmeier A."/>
            <person name="Kalinowski J."/>
            <person name="Ruckert C."/>
        </authorList>
    </citation>
    <scope>NUCLEOTIDE SEQUENCE</scope>
    <source>
        <strain evidence="9">CGMCC 1.15371</strain>
    </source>
</reference>
<dbReference type="InterPro" id="IPR005829">
    <property type="entry name" value="Sugar_transporter_CS"/>
</dbReference>
<accession>A0A8J2YEE7</accession>
<evidence type="ECO:0000313" key="10">
    <source>
        <dbReference type="Proteomes" id="UP000628775"/>
    </source>
</evidence>
<gene>
    <name evidence="9" type="ORF">GCM10011391_03480</name>
</gene>
<dbReference type="InterPro" id="IPR011701">
    <property type="entry name" value="MFS"/>
</dbReference>
<evidence type="ECO:0000256" key="2">
    <source>
        <dbReference type="ARBA" id="ARBA00022448"/>
    </source>
</evidence>
<comment type="caution">
    <text evidence="9">The sequence shown here is derived from an EMBL/GenBank/DDBJ whole genome shotgun (WGS) entry which is preliminary data.</text>
</comment>
<dbReference type="Proteomes" id="UP000628775">
    <property type="component" value="Unassembled WGS sequence"/>
</dbReference>
<dbReference type="EMBL" id="BMIR01000001">
    <property type="protein sequence ID" value="GGE28260.1"/>
    <property type="molecule type" value="Genomic_DNA"/>
</dbReference>
<feature type="transmembrane region" description="Helical" evidence="7">
    <location>
        <begin position="342"/>
        <end position="368"/>
    </location>
</feature>
<feature type="transmembrane region" description="Helical" evidence="7">
    <location>
        <begin position="315"/>
        <end position="336"/>
    </location>
</feature>
<reference evidence="9" key="2">
    <citation type="submission" date="2020-09" db="EMBL/GenBank/DDBJ databases">
        <authorList>
            <person name="Sun Q."/>
            <person name="Zhou Y."/>
        </authorList>
    </citation>
    <scope>NUCLEOTIDE SEQUENCE</scope>
    <source>
        <strain evidence="9">CGMCC 1.15371</strain>
    </source>
</reference>
<dbReference type="SUPFAM" id="SSF103473">
    <property type="entry name" value="MFS general substrate transporter"/>
    <property type="match status" value="1"/>
</dbReference>
<keyword evidence="5 7" id="KW-1133">Transmembrane helix</keyword>
<dbReference type="InterPro" id="IPR036259">
    <property type="entry name" value="MFS_trans_sf"/>
</dbReference>
<protein>
    <submittedName>
        <fullName evidence="9">MFS transporter</fullName>
    </submittedName>
</protein>
<keyword evidence="6 7" id="KW-0472">Membrane</keyword>
<organism evidence="9 10">
    <name type="scientific">Pullulanibacillus camelliae</name>
    <dbReference type="NCBI Taxonomy" id="1707096"/>
    <lineage>
        <taxon>Bacteria</taxon>
        <taxon>Bacillati</taxon>
        <taxon>Bacillota</taxon>
        <taxon>Bacilli</taxon>
        <taxon>Bacillales</taxon>
        <taxon>Sporolactobacillaceae</taxon>
        <taxon>Pullulanibacillus</taxon>
    </lineage>
</organism>
<evidence type="ECO:0000259" key="8">
    <source>
        <dbReference type="PROSITE" id="PS50850"/>
    </source>
</evidence>
<keyword evidence="4 7" id="KW-0812">Transmembrane</keyword>